<protein>
    <recommendedName>
        <fullName evidence="3">Head-tail adaptor protein</fullName>
    </recommendedName>
</protein>
<dbReference type="Proteomes" id="UP000093053">
    <property type="component" value="Chromosome"/>
</dbReference>
<dbReference type="Gene3D" id="2.40.10.270">
    <property type="entry name" value="Bacteriophage SPP1 head-tail adaptor protein"/>
    <property type="match status" value="1"/>
</dbReference>
<evidence type="ECO:0008006" key="3">
    <source>
        <dbReference type="Google" id="ProtNLM"/>
    </source>
</evidence>
<dbReference type="EMBL" id="CP016793">
    <property type="protein sequence ID" value="ANZ42497.1"/>
    <property type="molecule type" value="Genomic_DNA"/>
</dbReference>
<dbReference type="InterPro" id="IPR008767">
    <property type="entry name" value="Phage_SPP1_head-tail_adaptor"/>
</dbReference>
<organism evidence="1 2">
    <name type="scientific">Lentzea guizhouensis</name>
    <dbReference type="NCBI Taxonomy" id="1586287"/>
    <lineage>
        <taxon>Bacteria</taxon>
        <taxon>Bacillati</taxon>
        <taxon>Actinomycetota</taxon>
        <taxon>Actinomycetes</taxon>
        <taxon>Pseudonocardiales</taxon>
        <taxon>Pseudonocardiaceae</taxon>
        <taxon>Lentzea</taxon>
    </lineage>
</organism>
<dbReference type="STRING" id="1586287.BBK82_05005"/>
<dbReference type="Pfam" id="PF05521">
    <property type="entry name" value="Phage_HCP"/>
    <property type="match status" value="1"/>
</dbReference>
<proteinExistence type="predicted"/>
<evidence type="ECO:0000313" key="1">
    <source>
        <dbReference type="EMBL" id="ANZ42497.1"/>
    </source>
</evidence>
<reference evidence="1 2" key="1">
    <citation type="submission" date="2016-07" db="EMBL/GenBank/DDBJ databases">
        <title>Complete genome sequence of the Lentzea guizhouensis DHS C013.</title>
        <authorList>
            <person name="Cao C."/>
        </authorList>
    </citation>
    <scope>NUCLEOTIDE SEQUENCE [LARGE SCALE GENOMIC DNA]</scope>
    <source>
        <strain evidence="1 2">DHS C013</strain>
    </source>
</reference>
<dbReference type="InterPro" id="IPR038666">
    <property type="entry name" value="SSP1_head-tail_sf"/>
</dbReference>
<sequence length="99" mass="11014">MGLWRRTTVPDGAGGHETIWVQQGTVRVRISQPTGTESKVGDTEQGELTHQVYDEPGSPIRRGDELRDAALTLRVMRVLAPSEAIYLRADCEEQQPERG</sequence>
<name>A0A1B2HXS2_9PSEU</name>
<dbReference type="KEGG" id="led:BBK82_05005"/>
<evidence type="ECO:0000313" key="2">
    <source>
        <dbReference type="Proteomes" id="UP000093053"/>
    </source>
</evidence>
<keyword evidence="2" id="KW-1185">Reference proteome</keyword>
<dbReference type="AlphaFoldDB" id="A0A1B2HXS2"/>
<gene>
    <name evidence="1" type="ORF">BBK82_05005</name>
</gene>
<accession>A0A1B2HXS2</accession>